<feature type="transmembrane region" description="Helical" evidence="5">
    <location>
        <begin position="14"/>
        <end position="35"/>
    </location>
</feature>
<dbReference type="SUPFAM" id="SSF81321">
    <property type="entry name" value="Family A G protein-coupled receptor-like"/>
    <property type="match status" value="1"/>
</dbReference>
<name>A0A1Y2HQ33_9FUNG</name>
<evidence type="ECO:0000256" key="3">
    <source>
        <dbReference type="ARBA" id="ARBA00022989"/>
    </source>
</evidence>
<dbReference type="PANTHER" id="PTHR23112:SF0">
    <property type="entry name" value="TRANSMEMBRANE PROTEIN 116"/>
    <property type="match status" value="1"/>
</dbReference>
<dbReference type="GO" id="GO:0005886">
    <property type="term" value="C:plasma membrane"/>
    <property type="evidence" value="ECO:0007669"/>
    <property type="project" value="TreeGrafter"/>
</dbReference>
<comment type="subcellular location">
    <subcellularLocation>
        <location evidence="1">Membrane</location>
        <topology evidence="1">Multi-pass membrane protein</topology>
    </subcellularLocation>
</comment>
<dbReference type="Pfam" id="PF05462">
    <property type="entry name" value="Dicty_CAR"/>
    <property type="match status" value="1"/>
</dbReference>
<evidence type="ECO:0000259" key="6">
    <source>
        <dbReference type="PROSITE" id="PS50261"/>
    </source>
</evidence>
<dbReference type="PROSITE" id="PS50261">
    <property type="entry name" value="G_PROTEIN_RECEP_F2_4"/>
    <property type="match status" value="1"/>
</dbReference>
<comment type="caution">
    <text evidence="7">The sequence shown here is derived from an EMBL/GenBank/DDBJ whole genome shotgun (WGS) entry which is preliminary data.</text>
</comment>
<keyword evidence="4 5" id="KW-0472">Membrane</keyword>
<feature type="transmembrane region" description="Helical" evidence="5">
    <location>
        <begin position="226"/>
        <end position="244"/>
    </location>
</feature>
<evidence type="ECO:0000313" key="8">
    <source>
        <dbReference type="Proteomes" id="UP000193411"/>
    </source>
</evidence>
<dbReference type="GO" id="GO:0007189">
    <property type="term" value="P:adenylate cyclase-activating G protein-coupled receptor signaling pathway"/>
    <property type="evidence" value="ECO:0007669"/>
    <property type="project" value="TreeGrafter"/>
</dbReference>
<dbReference type="PANTHER" id="PTHR23112">
    <property type="entry name" value="G PROTEIN-COUPLED RECEPTOR 157-RELATED"/>
    <property type="match status" value="1"/>
</dbReference>
<evidence type="ECO:0000256" key="2">
    <source>
        <dbReference type="ARBA" id="ARBA00022692"/>
    </source>
</evidence>
<feature type="transmembrane region" description="Helical" evidence="5">
    <location>
        <begin position="89"/>
        <end position="111"/>
    </location>
</feature>
<sequence>MSLTVDQLATLDTLVRTTASLGLIGNLTILFDHFRRWEKIRNSASRIIAWGCLASTLSTLTFLCARSFIPARGQPPSTACLIQATVQQYAIHASHVWFVFQTINIFLVMWAKVSLEKIQKMEPLYHALAWTVPLLSTFGPIAKYPIHSFYGDAGLWCWIGPAYGQYRVYLSIMVIWVIIGFSSFCYIFIWWSLQSDLRNARPGSALSAISNNDNSLRSSTRLRAEALFAIKTGAFMITYIFTYSGASANRIHALVSPPSPFWVIAWQGITMTGIGIWNLVTYFAIPYLLKRARLRGKGVSRSAKSATGIVMAAGGSRLLASYSATRSASMAMIVGSDQAGGEASKAAVINGKEQARSSQSAALRTATYCDE</sequence>
<dbReference type="AlphaFoldDB" id="A0A1Y2HQ33"/>
<keyword evidence="3 5" id="KW-1133">Transmembrane helix</keyword>
<evidence type="ECO:0000256" key="1">
    <source>
        <dbReference type="ARBA" id="ARBA00004141"/>
    </source>
</evidence>
<proteinExistence type="predicted"/>
<dbReference type="GO" id="GO:0007166">
    <property type="term" value="P:cell surface receptor signaling pathway"/>
    <property type="evidence" value="ECO:0007669"/>
    <property type="project" value="InterPro"/>
</dbReference>
<feature type="transmembrane region" description="Helical" evidence="5">
    <location>
        <begin position="123"/>
        <end position="146"/>
    </location>
</feature>
<reference evidence="7 8" key="1">
    <citation type="submission" date="2016-07" db="EMBL/GenBank/DDBJ databases">
        <title>Pervasive Adenine N6-methylation of Active Genes in Fungi.</title>
        <authorList>
            <consortium name="DOE Joint Genome Institute"/>
            <person name="Mondo S.J."/>
            <person name="Dannebaum R.O."/>
            <person name="Kuo R.C."/>
            <person name="Labutti K."/>
            <person name="Haridas S."/>
            <person name="Kuo A."/>
            <person name="Salamov A."/>
            <person name="Ahrendt S.R."/>
            <person name="Lipzen A."/>
            <person name="Sullivan W."/>
            <person name="Andreopoulos W.B."/>
            <person name="Clum A."/>
            <person name="Lindquist E."/>
            <person name="Daum C."/>
            <person name="Ramamoorthy G.K."/>
            <person name="Gryganskyi A."/>
            <person name="Culley D."/>
            <person name="Magnuson J.K."/>
            <person name="James T.Y."/>
            <person name="O'Malley M.A."/>
            <person name="Stajich J.E."/>
            <person name="Spatafora J.W."/>
            <person name="Visel A."/>
            <person name="Grigoriev I.V."/>
        </authorList>
    </citation>
    <scope>NUCLEOTIDE SEQUENCE [LARGE SCALE GENOMIC DNA]</scope>
    <source>
        <strain evidence="7 8">PL171</strain>
    </source>
</reference>
<dbReference type="OrthoDB" id="18453at2759"/>
<dbReference type="GO" id="GO:0004930">
    <property type="term" value="F:G protein-coupled receptor activity"/>
    <property type="evidence" value="ECO:0007669"/>
    <property type="project" value="TreeGrafter"/>
</dbReference>
<dbReference type="Gene3D" id="1.20.1070.10">
    <property type="entry name" value="Rhodopsin 7-helix transmembrane proteins"/>
    <property type="match status" value="1"/>
</dbReference>
<dbReference type="Proteomes" id="UP000193411">
    <property type="component" value="Unassembled WGS sequence"/>
</dbReference>
<protein>
    <recommendedName>
        <fullName evidence="6">G-protein coupled receptors family 2 profile 2 domain-containing protein</fullName>
    </recommendedName>
</protein>
<organism evidence="7 8">
    <name type="scientific">Catenaria anguillulae PL171</name>
    <dbReference type="NCBI Taxonomy" id="765915"/>
    <lineage>
        <taxon>Eukaryota</taxon>
        <taxon>Fungi</taxon>
        <taxon>Fungi incertae sedis</taxon>
        <taxon>Blastocladiomycota</taxon>
        <taxon>Blastocladiomycetes</taxon>
        <taxon>Blastocladiales</taxon>
        <taxon>Catenariaceae</taxon>
        <taxon>Catenaria</taxon>
    </lineage>
</organism>
<accession>A0A1Y2HQ33</accession>
<feature type="domain" description="G-protein coupled receptors family 2 profile 2" evidence="6">
    <location>
        <begin position="9"/>
        <end position="180"/>
    </location>
</feature>
<evidence type="ECO:0000256" key="4">
    <source>
        <dbReference type="ARBA" id="ARBA00023136"/>
    </source>
</evidence>
<dbReference type="InterPro" id="IPR017981">
    <property type="entry name" value="GPCR_2-like_7TM"/>
</dbReference>
<evidence type="ECO:0000313" key="7">
    <source>
        <dbReference type="EMBL" id="ORZ36717.1"/>
    </source>
</evidence>
<feature type="transmembrane region" description="Helical" evidence="5">
    <location>
        <begin position="264"/>
        <end position="289"/>
    </location>
</feature>
<gene>
    <name evidence="7" type="ORF">BCR44DRAFT_1524980</name>
</gene>
<dbReference type="EMBL" id="MCFL01000015">
    <property type="protein sequence ID" value="ORZ36717.1"/>
    <property type="molecule type" value="Genomic_DNA"/>
</dbReference>
<feature type="transmembrane region" description="Helical" evidence="5">
    <location>
        <begin position="47"/>
        <end position="69"/>
    </location>
</feature>
<evidence type="ECO:0000256" key="5">
    <source>
        <dbReference type="SAM" id="Phobius"/>
    </source>
</evidence>
<feature type="transmembrane region" description="Helical" evidence="5">
    <location>
        <begin position="166"/>
        <end position="191"/>
    </location>
</feature>
<keyword evidence="2 5" id="KW-0812">Transmembrane</keyword>
<keyword evidence="8" id="KW-1185">Reference proteome</keyword>